<evidence type="ECO:0000256" key="1">
    <source>
        <dbReference type="SAM" id="Phobius"/>
    </source>
</evidence>
<evidence type="ECO:0000313" key="3">
    <source>
        <dbReference type="EMBL" id="GMH97453.1"/>
    </source>
</evidence>
<dbReference type="PANTHER" id="PTHR19308:SF14">
    <property type="entry name" value="START DOMAIN-CONTAINING PROTEIN"/>
    <property type="match status" value="1"/>
</dbReference>
<dbReference type="AlphaFoldDB" id="A0A9W7F1F3"/>
<comment type="caution">
    <text evidence="3">The sequence shown here is derived from an EMBL/GenBank/DDBJ whole genome shotgun (WGS) entry which is preliminary data.</text>
</comment>
<dbReference type="EMBL" id="BRXX01000200">
    <property type="protein sequence ID" value="GMH97453.1"/>
    <property type="molecule type" value="Genomic_DNA"/>
</dbReference>
<keyword evidence="4" id="KW-1185">Reference proteome</keyword>
<name>A0A9W7F1F3_9STRA</name>
<dbReference type="GO" id="GO:0005737">
    <property type="term" value="C:cytoplasm"/>
    <property type="evidence" value="ECO:0007669"/>
    <property type="project" value="UniProtKB-ARBA"/>
</dbReference>
<protein>
    <recommendedName>
        <fullName evidence="2">START domain-containing protein</fullName>
    </recommendedName>
</protein>
<dbReference type="GO" id="GO:0008289">
    <property type="term" value="F:lipid binding"/>
    <property type="evidence" value="ECO:0007669"/>
    <property type="project" value="InterPro"/>
</dbReference>
<dbReference type="PROSITE" id="PS50848">
    <property type="entry name" value="START"/>
    <property type="match status" value="1"/>
</dbReference>
<proteinExistence type="predicted"/>
<dbReference type="Proteomes" id="UP001165160">
    <property type="component" value="Unassembled WGS sequence"/>
</dbReference>
<dbReference type="SUPFAM" id="SSF55961">
    <property type="entry name" value="Bet v1-like"/>
    <property type="match status" value="1"/>
</dbReference>
<dbReference type="Gene3D" id="3.30.530.20">
    <property type="match status" value="1"/>
</dbReference>
<feature type="domain" description="START" evidence="2">
    <location>
        <begin position="48"/>
        <end position="222"/>
    </location>
</feature>
<dbReference type="PANTHER" id="PTHR19308">
    <property type="entry name" value="PHOSPHATIDYLCHOLINE TRANSFER PROTEIN"/>
    <property type="match status" value="1"/>
</dbReference>
<organism evidence="3 4">
    <name type="scientific">Triparma verrucosa</name>
    <dbReference type="NCBI Taxonomy" id="1606542"/>
    <lineage>
        <taxon>Eukaryota</taxon>
        <taxon>Sar</taxon>
        <taxon>Stramenopiles</taxon>
        <taxon>Ochrophyta</taxon>
        <taxon>Bolidophyceae</taxon>
        <taxon>Parmales</taxon>
        <taxon>Triparmaceae</taxon>
        <taxon>Triparma</taxon>
    </lineage>
</organism>
<dbReference type="InterPro" id="IPR002913">
    <property type="entry name" value="START_lipid-bd_dom"/>
</dbReference>
<gene>
    <name evidence="3" type="ORF">TrVE_jg3245</name>
</gene>
<dbReference type="InterPro" id="IPR051213">
    <property type="entry name" value="START_lipid_transfer"/>
</dbReference>
<keyword evidence="1" id="KW-0812">Transmembrane</keyword>
<evidence type="ECO:0000259" key="2">
    <source>
        <dbReference type="PROSITE" id="PS50848"/>
    </source>
</evidence>
<sequence length="251" mass="28128">MTVPGHRLQPATPSSLPFQLLCLFFVLIWGMMVWSDPPQTTSSSLGSTELKGWKNIGRHGDVTLYSKSVPDSSMLAVRGVAVVDTPLPLLMETFFDIGLSKQWVADLHTFQELKVDKSHNGLLKQRYRVAGGLVVKDREFLLSRKVKKTKKNEVKVQYKSVEDKKHPVCKGCIRSVTDDTTWVFTNLRSGDGSSVGTRIDLQAYLDPKGSLSPMLVNLIQKGWPKKSINSLVKLAEKRKSKTKIGKEWTGW</sequence>
<reference evidence="4" key="1">
    <citation type="journal article" date="2023" name="Commun. Biol.">
        <title>Genome analysis of Parmales, the sister group of diatoms, reveals the evolutionary specialization of diatoms from phago-mixotrophs to photoautotrophs.</title>
        <authorList>
            <person name="Ban H."/>
            <person name="Sato S."/>
            <person name="Yoshikawa S."/>
            <person name="Yamada K."/>
            <person name="Nakamura Y."/>
            <person name="Ichinomiya M."/>
            <person name="Sato N."/>
            <person name="Blanc-Mathieu R."/>
            <person name="Endo H."/>
            <person name="Kuwata A."/>
            <person name="Ogata H."/>
        </authorList>
    </citation>
    <scope>NUCLEOTIDE SEQUENCE [LARGE SCALE GENOMIC DNA]</scope>
    <source>
        <strain evidence="4">NIES 3699</strain>
    </source>
</reference>
<keyword evidence="1" id="KW-1133">Transmembrane helix</keyword>
<accession>A0A9W7F1F3</accession>
<evidence type="ECO:0000313" key="4">
    <source>
        <dbReference type="Proteomes" id="UP001165160"/>
    </source>
</evidence>
<dbReference type="InterPro" id="IPR023393">
    <property type="entry name" value="START-like_dom_sf"/>
</dbReference>
<feature type="transmembrane region" description="Helical" evidence="1">
    <location>
        <begin position="16"/>
        <end position="34"/>
    </location>
</feature>
<dbReference type="Pfam" id="PF01852">
    <property type="entry name" value="START"/>
    <property type="match status" value="1"/>
</dbReference>
<dbReference type="CDD" id="cd00177">
    <property type="entry name" value="START"/>
    <property type="match status" value="1"/>
</dbReference>
<keyword evidence="1" id="KW-0472">Membrane</keyword>